<reference evidence="10" key="1">
    <citation type="journal article" date="2023" name="Mol. Phylogenet. Evol.">
        <title>Genome-scale phylogeny and comparative genomics of the fungal order Sordariales.</title>
        <authorList>
            <person name="Hensen N."/>
            <person name="Bonometti L."/>
            <person name="Westerberg I."/>
            <person name="Brannstrom I.O."/>
            <person name="Guillou S."/>
            <person name="Cros-Aarteil S."/>
            <person name="Calhoun S."/>
            <person name="Haridas S."/>
            <person name="Kuo A."/>
            <person name="Mondo S."/>
            <person name="Pangilinan J."/>
            <person name="Riley R."/>
            <person name="LaButti K."/>
            <person name="Andreopoulos B."/>
            <person name="Lipzen A."/>
            <person name="Chen C."/>
            <person name="Yan M."/>
            <person name="Daum C."/>
            <person name="Ng V."/>
            <person name="Clum A."/>
            <person name="Steindorff A."/>
            <person name="Ohm R.A."/>
            <person name="Martin F."/>
            <person name="Silar P."/>
            <person name="Natvig D.O."/>
            <person name="Lalanne C."/>
            <person name="Gautier V."/>
            <person name="Ament-Velasquez S.L."/>
            <person name="Kruys A."/>
            <person name="Hutchinson M.I."/>
            <person name="Powell A.J."/>
            <person name="Barry K."/>
            <person name="Miller A.N."/>
            <person name="Grigoriev I.V."/>
            <person name="Debuchy R."/>
            <person name="Gladieux P."/>
            <person name="Hiltunen Thoren M."/>
            <person name="Johannesson H."/>
        </authorList>
    </citation>
    <scope>NUCLEOTIDE SEQUENCE</scope>
    <source>
        <strain evidence="10">PSN324</strain>
    </source>
</reference>
<comment type="caution">
    <text evidence="10">The sequence shown here is derived from an EMBL/GenBank/DDBJ whole genome shotgun (WGS) entry which is preliminary data.</text>
</comment>
<dbReference type="PANTHER" id="PTHR22589">
    <property type="entry name" value="CARNITINE O-ACYLTRANSFERASE"/>
    <property type="match status" value="1"/>
</dbReference>
<dbReference type="AlphaFoldDB" id="A0AAV9HGR6"/>
<keyword evidence="5" id="KW-0443">Lipid metabolism</keyword>
<dbReference type="Gene3D" id="3.30.559.10">
    <property type="entry name" value="Chloramphenicol acetyltransferase-like domain"/>
    <property type="match status" value="2"/>
</dbReference>
<dbReference type="FunFam" id="3.30.559.10:FF:000019">
    <property type="entry name" value="Carnitine acetyl transferase"/>
    <property type="match status" value="1"/>
</dbReference>
<sequence>MPSPARIFTSPRPLGETLAIPLRGGELHKPVSEHLENPKPTVDTTLKARQYSMASHEEEKSKGGVTFAHQDKLPTLPIPELASTCEKYITALKPLQSSREHAETTRAVQEFLRNEGPELNDKLKKYAEGKSSYIEQFWYDSYLNFDNPVVLNLNPFFLLEDDPTPARNNQVTRAASLIVSALEFVRAVRKEELPPDTVKGTPLCMYQYSRLFGTARVPTDAGCQIEQDPDSRHLVVMCHGQFYWFDVLDDNSDLIMSEKDIAINLQTIVDDAAQTPIQEAAKGALGVLSTESRKVWSGLRDVLTREPGSNNADCLSIVDTALFVVCLDYTEPATAAALCQNMLCGTSEIEKGVQIGTCTNRWYDKLQIIVCKNGSAGINFEHTGVDGHTVLRFASDVYTDTILRFARTINGKAPSLWASNSPDPSKRDPESFGDVSTTPHKLEWDMIPELRIAVRFAETRLADLIQQNEFGCLEFGAYGKNFITSMGFSPDAFVQMAFQAAYYGLYGRVECTYEPAMTKMYLHGRTEAIRTASEESSDFVKTFWADNPAEQKIESLRKACQRHVNTTRECAKAQGCDRHLYALFCLWQRLVDDDAASSNGYSSPIDGMSDGGFGSPPNTSDYLSDAAGPNSRMAVSSSNTAARERSSSNGSRASRSLEKHHHLPLIFADAGWDKLNTTILSTSNCGNPSLRHFGFGPVSGDGFGIGYIIKDESISICVSSRHRQTKRFVDTLESYLLEIRRILRIMRQTNGAAAKGQTRAREVDDLKMKPNGGKSSGSGAAANATSRAKLRGRLITGERGPSRSQLANGSMSPTDESGSLVMSEDDELGGYGFFDAGMLLQALHARGENFENGEAKGSERGNAHSRRREIGKKLRLVEY</sequence>
<evidence type="ECO:0000256" key="1">
    <source>
        <dbReference type="ARBA" id="ARBA00005232"/>
    </source>
</evidence>
<evidence type="ECO:0000256" key="2">
    <source>
        <dbReference type="ARBA" id="ARBA00022448"/>
    </source>
</evidence>
<organism evidence="10 11">
    <name type="scientific">Cladorrhinum samala</name>
    <dbReference type="NCBI Taxonomy" id="585594"/>
    <lineage>
        <taxon>Eukaryota</taxon>
        <taxon>Fungi</taxon>
        <taxon>Dikarya</taxon>
        <taxon>Ascomycota</taxon>
        <taxon>Pezizomycotina</taxon>
        <taxon>Sordariomycetes</taxon>
        <taxon>Sordariomycetidae</taxon>
        <taxon>Sordariales</taxon>
        <taxon>Podosporaceae</taxon>
        <taxon>Cladorrhinum</taxon>
    </lineage>
</organism>
<feature type="region of interest" description="Disordered" evidence="8">
    <location>
        <begin position="607"/>
        <end position="656"/>
    </location>
</feature>
<evidence type="ECO:0000256" key="5">
    <source>
        <dbReference type="ARBA" id="ARBA00023098"/>
    </source>
</evidence>
<keyword evidence="3" id="KW-0808">Transferase</keyword>
<dbReference type="InterPro" id="IPR042572">
    <property type="entry name" value="Carn_acyl_trans_N"/>
</dbReference>
<dbReference type="FunFam" id="3.30.559.70:FF:000003">
    <property type="entry name" value="Carnitine acetyl transferase FacC"/>
    <property type="match status" value="1"/>
</dbReference>
<evidence type="ECO:0000256" key="7">
    <source>
        <dbReference type="PIRSR" id="PIRSR600542-1"/>
    </source>
</evidence>
<dbReference type="InterPro" id="IPR023213">
    <property type="entry name" value="CAT-like_dom_sf"/>
</dbReference>
<feature type="domain" description="Choline/carnitine acyltransferase" evidence="9">
    <location>
        <begin position="76"/>
        <end position="733"/>
    </location>
</feature>
<feature type="active site" description="Proton acceptor" evidence="7">
    <location>
        <position position="382"/>
    </location>
</feature>
<dbReference type="GO" id="GO:0004092">
    <property type="term" value="F:carnitine O-acetyltransferase activity"/>
    <property type="evidence" value="ECO:0007669"/>
    <property type="project" value="TreeGrafter"/>
</dbReference>
<evidence type="ECO:0000259" key="9">
    <source>
        <dbReference type="Pfam" id="PF00755"/>
    </source>
</evidence>
<dbReference type="GO" id="GO:0006631">
    <property type="term" value="P:fatty acid metabolic process"/>
    <property type="evidence" value="ECO:0007669"/>
    <property type="project" value="UniProtKB-KW"/>
</dbReference>
<evidence type="ECO:0000256" key="6">
    <source>
        <dbReference type="ARBA" id="ARBA00023315"/>
    </source>
</evidence>
<gene>
    <name evidence="10" type="ORF">QBC42DRAFT_111497</name>
</gene>
<dbReference type="EMBL" id="MU865023">
    <property type="protein sequence ID" value="KAK4459933.1"/>
    <property type="molecule type" value="Genomic_DNA"/>
</dbReference>
<proteinExistence type="inferred from homology"/>
<dbReference type="Proteomes" id="UP001321749">
    <property type="component" value="Unassembled WGS sequence"/>
</dbReference>
<evidence type="ECO:0000256" key="8">
    <source>
        <dbReference type="SAM" id="MobiDB-lite"/>
    </source>
</evidence>
<accession>A0AAV9HGR6</accession>
<dbReference type="FunFam" id="3.30.559.10:FF:000025">
    <property type="entry name" value="Carnitine acetyl transferase"/>
    <property type="match status" value="1"/>
</dbReference>
<keyword evidence="2" id="KW-0813">Transport</keyword>
<dbReference type="GO" id="GO:0009437">
    <property type="term" value="P:carnitine metabolic process"/>
    <property type="evidence" value="ECO:0007669"/>
    <property type="project" value="TreeGrafter"/>
</dbReference>
<reference evidence="10" key="2">
    <citation type="submission" date="2023-06" db="EMBL/GenBank/DDBJ databases">
        <authorList>
            <consortium name="Lawrence Berkeley National Laboratory"/>
            <person name="Mondo S.J."/>
            <person name="Hensen N."/>
            <person name="Bonometti L."/>
            <person name="Westerberg I."/>
            <person name="Brannstrom I.O."/>
            <person name="Guillou S."/>
            <person name="Cros-Aarteil S."/>
            <person name="Calhoun S."/>
            <person name="Haridas S."/>
            <person name="Kuo A."/>
            <person name="Pangilinan J."/>
            <person name="Riley R."/>
            <person name="Labutti K."/>
            <person name="Andreopoulos B."/>
            <person name="Lipzen A."/>
            <person name="Chen C."/>
            <person name="Yanf M."/>
            <person name="Daum C."/>
            <person name="Ng V."/>
            <person name="Clum A."/>
            <person name="Steindorff A."/>
            <person name="Ohm R."/>
            <person name="Martin F."/>
            <person name="Silar P."/>
            <person name="Natvig D."/>
            <person name="Lalanne C."/>
            <person name="Gautier V."/>
            <person name="Ament-Velasquez S.L."/>
            <person name="Kruys A."/>
            <person name="Hutchinson M.I."/>
            <person name="Powell A.J."/>
            <person name="Barry K."/>
            <person name="Miller A.N."/>
            <person name="Grigoriev I.V."/>
            <person name="Debuchy R."/>
            <person name="Gladieux P."/>
            <person name="Thoren M.H."/>
            <person name="Johannesson H."/>
        </authorList>
    </citation>
    <scope>NUCLEOTIDE SEQUENCE</scope>
    <source>
        <strain evidence="10">PSN324</strain>
    </source>
</reference>
<keyword evidence="6" id="KW-0012">Acyltransferase</keyword>
<dbReference type="FunFam" id="1.10.275.20:FF:000003">
    <property type="entry name" value="Carnitine acetyl transferase"/>
    <property type="match status" value="1"/>
</dbReference>
<comment type="similarity">
    <text evidence="1">Belongs to the carnitine/choline acetyltransferase family.</text>
</comment>
<evidence type="ECO:0000313" key="10">
    <source>
        <dbReference type="EMBL" id="KAK4459933.1"/>
    </source>
</evidence>
<evidence type="ECO:0000313" key="11">
    <source>
        <dbReference type="Proteomes" id="UP001321749"/>
    </source>
</evidence>
<dbReference type="Gene3D" id="1.10.275.20">
    <property type="entry name" value="Choline/Carnitine o-acyltransferase"/>
    <property type="match status" value="1"/>
</dbReference>
<dbReference type="Gene3D" id="3.30.559.70">
    <property type="entry name" value="Choline/Carnitine o-acyltransferase, domain 2"/>
    <property type="match status" value="1"/>
</dbReference>
<feature type="compositionally biased region" description="Polar residues" evidence="8">
    <location>
        <begin position="802"/>
        <end position="817"/>
    </location>
</feature>
<evidence type="ECO:0000256" key="3">
    <source>
        <dbReference type="ARBA" id="ARBA00022679"/>
    </source>
</evidence>
<evidence type="ECO:0000256" key="4">
    <source>
        <dbReference type="ARBA" id="ARBA00022832"/>
    </source>
</evidence>
<dbReference type="GO" id="GO:0005739">
    <property type="term" value="C:mitochondrion"/>
    <property type="evidence" value="ECO:0007669"/>
    <property type="project" value="TreeGrafter"/>
</dbReference>
<name>A0AAV9HGR6_9PEZI</name>
<feature type="region of interest" description="Disordered" evidence="8">
    <location>
        <begin position="416"/>
        <end position="436"/>
    </location>
</feature>
<dbReference type="InterPro" id="IPR000542">
    <property type="entry name" value="Carn_acyl_trans"/>
</dbReference>
<dbReference type="SUPFAM" id="SSF52777">
    <property type="entry name" value="CoA-dependent acyltransferases"/>
    <property type="match status" value="2"/>
</dbReference>
<dbReference type="PROSITE" id="PS00440">
    <property type="entry name" value="ACYLTRANSF_C_2"/>
    <property type="match status" value="1"/>
</dbReference>
<keyword evidence="11" id="KW-1185">Reference proteome</keyword>
<feature type="region of interest" description="Disordered" evidence="8">
    <location>
        <begin position="766"/>
        <end position="785"/>
    </location>
</feature>
<feature type="region of interest" description="Disordered" evidence="8">
    <location>
        <begin position="792"/>
        <end position="819"/>
    </location>
</feature>
<dbReference type="InterPro" id="IPR042231">
    <property type="entry name" value="Cho/carn_acyl_trans_2"/>
</dbReference>
<dbReference type="PANTHER" id="PTHR22589:SF29">
    <property type="entry name" value="MITOCHONDRIAL CARNITINE O-ACETYLTRANSFERASE-RELATED"/>
    <property type="match status" value="1"/>
</dbReference>
<keyword evidence="4" id="KW-0276">Fatty acid metabolism</keyword>
<protein>
    <submittedName>
        <fullName evidence="10">Choline/Carnitine o-acyltransferase-domain-containing protein</fullName>
    </submittedName>
</protein>
<dbReference type="InterPro" id="IPR039551">
    <property type="entry name" value="Cho/carn_acyl_trans"/>
</dbReference>
<dbReference type="Pfam" id="PF00755">
    <property type="entry name" value="Carn_acyltransf"/>
    <property type="match status" value="1"/>
</dbReference>